<accession>P73703</accession>
<dbReference type="PANTHER" id="PTHR30093">
    <property type="entry name" value="GENERAL SECRETION PATHWAY PROTEIN G"/>
    <property type="match status" value="1"/>
</dbReference>
<dbReference type="eggNOG" id="COG2165">
    <property type="taxonomic scope" value="Bacteria"/>
</dbReference>
<evidence type="ECO:0000256" key="4">
    <source>
        <dbReference type="ARBA" id="ARBA00022989"/>
    </source>
</evidence>
<keyword evidence="8" id="KW-1185">Reference proteome</keyword>
<dbReference type="EnsemblBacteria" id="BAA17750">
    <property type="protein sequence ID" value="BAA17750"/>
    <property type="gene ID" value="BAA17750"/>
</dbReference>
<evidence type="ECO:0000256" key="3">
    <source>
        <dbReference type="ARBA" id="ARBA00022692"/>
    </source>
</evidence>
<dbReference type="GO" id="GO:0016020">
    <property type="term" value="C:membrane"/>
    <property type="evidence" value="ECO:0007669"/>
    <property type="project" value="UniProtKB-SubCell"/>
</dbReference>
<evidence type="ECO:0000313" key="7">
    <source>
        <dbReference type="EMBL" id="BAA17750.1"/>
    </source>
</evidence>
<proteinExistence type="predicted"/>
<dbReference type="InterPro" id="IPR012902">
    <property type="entry name" value="N_methyl_site"/>
</dbReference>
<dbReference type="NCBIfam" id="TIGR02532">
    <property type="entry name" value="IV_pilin_GFxxxE"/>
    <property type="match status" value="1"/>
</dbReference>
<dbReference type="InParanoid" id="P73703"/>
<organism evidence="7 8">
    <name type="scientific">Synechocystis sp. (strain ATCC 27184 / PCC 6803 / Kazusa)</name>
    <dbReference type="NCBI Taxonomy" id="1111708"/>
    <lineage>
        <taxon>Bacteria</taxon>
        <taxon>Bacillati</taxon>
        <taxon>Cyanobacteriota</taxon>
        <taxon>Cyanophyceae</taxon>
        <taxon>Synechococcales</taxon>
        <taxon>Merismopediaceae</taxon>
        <taxon>Synechocystis</taxon>
    </lineage>
</organism>
<dbReference type="PIR" id="S77192">
    <property type="entry name" value="S77192"/>
</dbReference>
<keyword evidence="2" id="KW-0488">Methylation</keyword>
<feature type="transmembrane region" description="Helical" evidence="6">
    <location>
        <begin position="24"/>
        <end position="44"/>
    </location>
</feature>
<dbReference type="PROSITE" id="PS00409">
    <property type="entry name" value="PROKAR_NTER_METHYL"/>
    <property type="match status" value="1"/>
</dbReference>
<dbReference type="Proteomes" id="UP000001425">
    <property type="component" value="Chromosome"/>
</dbReference>
<keyword evidence="3 6" id="KW-0812">Transmembrane</keyword>
<dbReference type="EMBL" id="BA000022">
    <property type="protein sequence ID" value="BAA17750.1"/>
    <property type="molecule type" value="Genomic_DNA"/>
</dbReference>
<dbReference type="STRING" id="1148.gene:10498617"/>
<evidence type="ECO:0000256" key="5">
    <source>
        <dbReference type="ARBA" id="ARBA00023136"/>
    </source>
</evidence>
<dbReference type="SUPFAM" id="SSF54523">
    <property type="entry name" value="Pili subunits"/>
    <property type="match status" value="1"/>
</dbReference>
<keyword evidence="4 6" id="KW-1133">Transmembrane helix</keyword>
<dbReference type="KEGG" id="syn:sll1695"/>
<dbReference type="InterPro" id="IPR031975">
    <property type="entry name" value="Pilin_GH"/>
</dbReference>
<evidence type="ECO:0000313" key="8">
    <source>
        <dbReference type="Proteomes" id="UP000001425"/>
    </source>
</evidence>
<dbReference type="Pfam" id="PF16734">
    <property type="entry name" value="Pilin_GH"/>
    <property type="match status" value="1"/>
</dbReference>
<dbReference type="PANTHER" id="PTHR30093:SF44">
    <property type="entry name" value="TYPE II SECRETION SYSTEM CORE PROTEIN G"/>
    <property type="match status" value="1"/>
</dbReference>
<protein>
    <submittedName>
        <fullName evidence="7">General secretion pathway protein G</fullName>
    </submittedName>
</protein>
<name>P73703_SYNY3</name>
<sequence length="170" mass="18478">MKAQFSIGSSSNCRHFNGTRQRGFTLLELLVVVIILGVLGAMTLPNLFSQIGKAREAEAKQILSAIGQAQQSYFFEKASFAESNQALEISFQSNYYDISEPQLIGTDVAKSSATATNGVQQNARNFAMGVYYENQTYRVVLCQSPVPAETNSTEAPNNSSGDCVNGIKLF</sequence>
<evidence type="ECO:0000256" key="6">
    <source>
        <dbReference type="SAM" id="Phobius"/>
    </source>
</evidence>
<evidence type="ECO:0000256" key="2">
    <source>
        <dbReference type="ARBA" id="ARBA00022481"/>
    </source>
</evidence>
<reference evidence="7 8" key="2">
    <citation type="journal article" date="1996" name="DNA Res.">
        <title>Sequence analysis of the genome of the unicellular cyanobacterium Synechocystis sp. strain PCC6803. II. Sequence determination of the entire genome and assignment of potential protein-coding regions.</title>
        <authorList>
            <person name="Kaneko T."/>
            <person name="Sato S."/>
            <person name="Kotani H."/>
            <person name="Tanaka A."/>
            <person name="Asamizu E."/>
            <person name="Nakamura Y."/>
            <person name="Miyajima N."/>
            <person name="Hirosawa M."/>
            <person name="Sugiura M."/>
            <person name="Sasamoto S."/>
            <person name="Kimura T."/>
            <person name="Hosouchi T."/>
            <person name="Matsuno A."/>
            <person name="Muraki A."/>
            <person name="Nakazaki N."/>
            <person name="Naruo K."/>
            <person name="Okumura S."/>
            <person name="Shimpo S."/>
            <person name="Takeuchi C."/>
            <person name="Wada T."/>
            <person name="Watanabe A."/>
            <person name="Yamada M."/>
            <person name="Yasuda M."/>
            <person name="Tabata S."/>
        </authorList>
    </citation>
    <scope>NUCLEOTIDE SEQUENCE [LARGE SCALE GENOMIC DNA]</scope>
    <source>
        <strain evidence="8">ATCC 27184 / PCC 6803 / Kazusa</strain>
    </source>
</reference>
<dbReference type="InterPro" id="IPR045584">
    <property type="entry name" value="Pilin-like"/>
</dbReference>
<dbReference type="PaxDb" id="1148-1652831"/>
<reference evidence="7 8" key="1">
    <citation type="journal article" date="1995" name="DNA Res.">
        <title>Sequence analysis of the genome of the unicellular cyanobacterium Synechocystis sp. strain PCC6803. I. Sequence features in the 1 Mb region from map positions 64% to 92% of the genome.</title>
        <authorList>
            <person name="Kaneko T."/>
            <person name="Tanaka A."/>
            <person name="Sato S."/>
            <person name="Kotani H."/>
            <person name="Sazuka T."/>
            <person name="Miyajima N."/>
            <person name="Sugiura M."/>
            <person name="Tabata S."/>
        </authorList>
    </citation>
    <scope>NUCLEOTIDE SEQUENCE [LARGE SCALE GENOMIC DNA]</scope>
    <source>
        <strain evidence="8">ATCC 27184 / PCC 6803 / Kazusa</strain>
    </source>
</reference>
<evidence type="ECO:0000256" key="1">
    <source>
        <dbReference type="ARBA" id="ARBA00004167"/>
    </source>
</evidence>
<dbReference type="Pfam" id="PF07963">
    <property type="entry name" value="N_methyl"/>
    <property type="match status" value="1"/>
</dbReference>
<gene>
    <name evidence="7" type="primary">hofG</name>
</gene>
<dbReference type="AlphaFoldDB" id="P73703"/>
<keyword evidence="5 6" id="KW-0472">Membrane</keyword>
<comment type="subcellular location">
    <subcellularLocation>
        <location evidence="1">Membrane</location>
        <topology evidence="1">Single-pass membrane protein</topology>
    </subcellularLocation>
</comment>
<dbReference type="Gene3D" id="3.30.700.10">
    <property type="entry name" value="Glycoprotein, Type 4 Pilin"/>
    <property type="match status" value="1"/>
</dbReference>